<reference evidence="1 2" key="2">
    <citation type="journal article" date="2009" name="PLoS ONE">
        <title>An integrated genetic and cytogenetic map of the cucumber genome.</title>
        <authorList>
            <person name="Ren Y."/>
            <person name="Zhang Z."/>
            <person name="Liu J."/>
            <person name="Staub J.E."/>
            <person name="Han Y."/>
            <person name="Cheng Z."/>
            <person name="Li X."/>
            <person name="Lu J."/>
            <person name="Miao H."/>
            <person name="Kang H."/>
            <person name="Xie B."/>
            <person name="Gu X."/>
            <person name="Wang X."/>
            <person name="Du Y."/>
            <person name="Jin W."/>
            <person name="Huang S."/>
        </authorList>
    </citation>
    <scope>NUCLEOTIDE SEQUENCE [LARGE SCALE GENOMIC DNA]</scope>
    <source>
        <strain evidence="2">cv. 9930</strain>
    </source>
</reference>
<evidence type="ECO:0000313" key="1">
    <source>
        <dbReference type="EMBL" id="KGN55523.1"/>
    </source>
</evidence>
<reference evidence="1 2" key="3">
    <citation type="journal article" date="2010" name="BMC Genomics">
        <title>Transcriptome sequencing and comparative analysis of cucumber flowers with different sex types.</title>
        <authorList>
            <person name="Guo S."/>
            <person name="Zheng Y."/>
            <person name="Joung J.G."/>
            <person name="Liu S."/>
            <person name="Zhang Z."/>
            <person name="Crasta O.R."/>
            <person name="Sobral B.W."/>
            <person name="Xu Y."/>
            <person name="Huang S."/>
            <person name="Fei Z."/>
        </authorList>
    </citation>
    <scope>NUCLEOTIDE SEQUENCE [LARGE SCALE GENOMIC DNA]</scope>
    <source>
        <strain evidence="2">cv. 9930</strain>
    </source>
</reference>
<gene>
    <name evidence="1" type="ORF">Csa_4G664310</name>
</gene>
<protein>
    <submittedName>
        <fullName evidence="1">Uncharacterized protein</fullName>
    </submittedName>
</protein>
<evidence type="ECO:0000313" key="2">
    <source>
        <dbReference type="Proteomes" id="UP000029981"/>
    </source>
</evidence>
<keyword evidence="2" id="KW-1185">Reference proteome</keyword>
<reference evidence="1 2" key="4">
    <citation type="journal article" date="2011" name="BMC Genomics">
        <title>RNA-Seq improves annotation of protein-coding genes in the cucumber genome.</title>
        <authorList>
            <person name="Li Z."/>
            <person name="Zhang Z."/>
            <person name="Yan P."/>
            <person name="Huang S."/>
            <person name="Fei Z."/>
            <person name="Lin K."/>
        </authorList>
    </citation>
    <scope>NUCLEOTIDE SEQUENCE [LARGE SCALE GENOMIC DNA]</scope>
    <source>
        <strain evidence="2">cv. 9930</strain>
    </source>
</reference>
<reference evidence="1 2" key="1">
    <citation type="journal article" date="2009" name="Nat. Genet.">
        <title>The genome of the cucumber, Cucumis sativus L.</title>
        <authorList>
            <person name="Huang S."/>
            <person name="Li R."/>
            <person name="Zhang Z."/>
            <person name="Li L."/>
            <person name="Gu X."/>
            <person name="Fan W."/>
            <person name="Lucas W.J."/>
            <person name="Wang X."/>
            <person name="Xie B."/>
            <person name="Ni P."/>
            <person name="Ren Y."/>
            <person name="Zhu H."/>
            <person name="Li J."/>
            <person name="Lin K."/>
            <person name="Jin W."/>
            <person name="Fei Z."/>
            <person name="Li G."/>
            <person name="Staub J."/>
            <person name="Kilian A."/>
            <person name="van der Vossen E.A."/>
            <person name="Wu Y."/>
            <person name="Guo J."/>
            <person name="He J."/>
            <person name="Jia Z."/>
            <person name="Ren Y."/>
            <person name="Tian G."/>
            <person name="Lu Y."/>
            <person name="Ruan J."/>
            <person name="Qian W."/>
            <person name="Wang M."/>
            <person name="Huang Q."/>
            <person name="Li B."/>
            <person name="Xuan Z."/>
            <person name="Cao J."/>
            <person name="Asan"/>
            <person name="Wu Z."/>
            <person name="Zhang J."/>
            <person name="Cai Q."/>
            <person name="Bai Y."/>
            <person name="Zhao B."/>
            <person name="Han Y."/>
            <person name="Li Y."/>
            <person name="Li X."/>
            <person name="Wang S."/>
            <person name="Shi Q."/>
            <person name="Liu S."/>
            <person name="Cho W.K."/>
            <person name="Kim J.Y."/>
            <person name="Xu Y."/>
            <person name="Heller-Uszynska K."/>
            <person name="Miao H."/>
            <person name="Cheng Z."/>
            <person name="Zhang S."/>
            <person name="Wu J."/>
            <person name="Yang Y."/>
            <person name="Kang H."/>
            <person name="Li M."/>
            <person name="Liang H."/>
            <person name="Ren X."/>
            <person name="Shi Z."/>
            <person name="Wen M."/>
            <person name="Jian M."/>
            <person name="Yang H."/>
            <person name="Zhang G."/>
            <person name="Yang Z."/>
            <person name="Chen R."/>
            <person name="Liu S."/>
            <person name="Li J."/>
            <person name="Ma L."/>
            <person name="Liu H."/>
            <person name="Zhou Y."/>
            <person name="Zhao J."/>
            <person name="Fang X."/>
            <person name="Li G."/>
            <person name="Fang L."/>
            <person name="Li Y."/>
            <person name="Liu D."/>
            <person name="Zheng H."/>
            <person name="Zhang Y."/>
            <person name="Qin N."/>
            <person name="Li Z."/>
            <person name="Yang G."/>
            <person name="Yang S."/>
            <person name="Bolund L."/>
            <person name="Kristiansen K."/>
            <person name="Zheng H."/>
            <person name="Li S."/>
            <person name="Zhang X."/>
            <person name="Yang H."/>
            <person name="Wang J."/>
            <person name="Sun R."/>
            <person name="Zhang B."/>
            <person name="Jiang S."/>
            <person name="Wang J."/>
            <person name="Du Y."/>
            <person name="Li S."/>
        </authorList>
    </citation>
    <scope>NUCLEOTIDE SEQUENCE [LARGE SCALE GENOMIC DNA]</scope>
    <source>
        <strain evidence="2">cv. 9930</strain>
    </source>
</reference>
<dbReference type="Proteomes" id="UP000029981">
    <property type="component" value="Chromosome 4"/>
</dbReference>
<accession>A0A0A0L1E0</accession>
<proteinExistence type="predicted"/>
<sequence length="60" mass="6992">MDSTINCPLPLVTTYGLRALLESYTDERSVVQRLPEFARRKILPYPMHLLLTHFSPQNTF</sequence>
<name>A0A0A0L1E0_CUCSA</name>
<dbReference type="AlphaFoldDB" id="A0A0A0L1E0"/>
<dbReference type="Gramene" id="KGN55523">
    <property type="protein sequence ID" value="KGN55523"/>
    <property type="gene ID" value="Csa_4G664310"/>
</dbReference>
<organism evidence="1 2">
    <name type="scientific">Cucumis sativus</name>
    <name type="common">Cucumber</name>
    <dbReference type="NCBI Taxonomy" id="3659"/>
    <lineage>
        <taxon>Eukaryota</taxon>
        <taxon>Viridiplantae</taxon>
        <taxon>Streptophyta</taxon>
        <taxon>Embryophyta</taxon>
        <taxon>Tracheophyta</taxon>
        <taxon>Spermatophyta</taxon>
        <taxon>Magnoliopsida</taxon>
        <taxon>eudicotyledons</taxon>
        <taxon>Gunneridae</taxon>
        <taxon>Pentapetalae</taxon>
        <taxon>rosids</taxon>
        <taxon>fabids</taxon>
        <taxon>Cucurbitales</taxon>
        <taxon>Cucurbitaceae</taxon>
        <taxon>Benincaseae</taxon>
        <taxon>Cucumis</taxon>
    </lineage>
</organism>
<dbReference type="EMBL" id="CM002925">
    <property type="protein sequence ID" value="KGN55523.1"/>
    <property type="molecule type" value="Genomic_DNA"/>
</dbReference>